<comment type="caution">
    <text evidence="11">The sequence shown here is derived from an EMBL/GenBank/DDBJ whole genome shotgun (WGS) entry which is preliminary data.</text>
</comment>
<comment type="similarity">
    <text evidence="2 8">Belongs to the major facilitator superfamily. Sugar transporter (TC 2.A.1.1) family.</text>
</comment>
<dbReference type="PROSITE" id="PS00217">
    <property type="entry name" value="SUGAR_TRANSPORT_2"/>
    <property type="match status" value="1"/>
</dbReference>
<dbReference type="PROSITE" id="PS50850">
    <property type="entry name" value="MFS"/>
    <property type="match status" value="1"/>
</dbReference>
<proteinExistence type="inferred from homology"/>
<gene>
    <name evidence="11" type="ORF">OVY01_21230</name>
</gene>
<keyword evidence="12" id="KW-1185">Reference proteome</keyword>
<evidence type="ECO:0000256" key="4">
    <source>
        <dbReference type="ARBA" id="ARBA00022475"/>
    </source>
</evidence>
<name>A0ABT3ZV02_9BURK</name>
<keyword evidence="5 9" id="KW-0812">Transmembrane</keyword>
<protein>
    <submittedName>
        <fullName evidence="11">Sugar porter family MFS transporter</fullName>
    </submittedName>
</protein>
<dbReference type="InterPro" id="IPR005828">
    <property type="entry name" value="MFS_sugar_transport-like"/>
</dbReference>
<dbReference type="EMBL" id="JAPMXC010000011">
    <property type="protein sequence ID" value="MCY0389673.1"/>
    <property type="molecule type" value="Genomic_DNA"/>
</dbReference>
<keyword evidence="6 9" id="KW-1133">Transmembrane helix</keyword>
<evidence type="ECO:0000259" key="10">
    <source>
        <dbReference type="PROSITE" id="PS50850"/>
    </source>
</evidence>
<feature type="transmembrane region" description="Helical" evidence="9">
    <location>
        <begin position="317"/>
        <end position="336"/>
    </location>
</feature>
<sequence>MQTQVNKKPAGYIASDAANRAEQAKKDRAGRRRAHKFLRRVALVSTFGGLLFGYDTGVINGALIYMSDDLGLTPFTEGLVASSLLLGAALGAVLGGQLVDSRGRRNTIILLAVLFMAGTLACTFAPNTTVMVLSRFVLGIAVGGASVAVPTYLSEMAPSSRRGSVVNQNELMIVTGQLVAFTSNAALGNFFGHQPGIWRWMLVIATLPALALWIGMQFLPQSPRWLAAQGRFDDALATLRKVRTLSRARVELAEIKKAVEQDGRREHAGWQSLSTPWVRRIFGVGVGLAIVQQITGVNSIMYYGTQILTESGFGRNGALIANISNGVIAVAAALVGMRLLNRVGRRPLLLVGLTGSTCALLLIGVLSLALPPSTLRAFSILAAMGLFLAFVQGTISPIVWVMLSEIFPLSIRGFAMGVATCALWLENFVIGLSFPVVVKWVGISSTFFIFSAMGVAAFLFVLRFVPETRGRSLEEIEAQFRGEAA</sequence>
<dbReference type="RefSeq" id="WP_267849601.1">
    <property type="nucleotide sequence ID" value="NZ_JAPMXC010000011.1"/>
</dbReference>
<feature type="transmembrane region" description="Helical" evidence="9">
    <location>
        <begin position="78"/>
        <end position="96"/>
    </location>
</feature>
<evidence type="ECO:0000256" key="9">
    <source>
        <dbReference type="SAM" id="Phobius"/>
    </source>
</evidence>
<feature type="transmembrane region" description="Helical" evidence="9">
    <location>
        <begin position="348"/>
        <end position="371"/>
    </location>
</feature>
<evidence type="ECO:0000256" key="2">
    <source>
        <dbReference type="ARBA" id="ARBA00010992"/>
    </source>
</evidence>
<evidence type="ECO:0000256" key="3">
    <source>
        <dbReference type="ARBA" id="ARBA00022448"/>
    </source>
</evidence>
<feature type="transmembrane region" description="Helical" evidence="9">
    <location>
        <begin position="108"/>
        <end position="126"/>
    </location>
</feature>
<dbReference type="InterPro" id="IPR036259">
    <property type="entry name" value="MFS_trans_sf"/>
</dbReference>
<feature type="domain" description="Major facilitator superfamily (MFS) profile" evidence="10">
    <location>
        <begin position="41"/>
        <end position="469"/>
    </location>
</feature>
<dbReference type="NCBIfam" id="TIGR00879">
    <property type="entry name" value="SP"/>
    <property type="match status" value="1"/>
</dbReference>
<evidence type="ECO:0000313" key="11">
    <source>
        <dbReference type="EMBL" id="MCY0389673.1"/>
    </source>
</evidence>
<evidence type="ECO:0000256" key="7">
    <source>
        <dbReference type="ARBA" id="ARBA00023136"/>
    </source>
</evidence>
<feature type="transmembrane region" description="Helical" evidence="9">
    <location>
        <begin position="132"/>
        <end position="153"/>
    </location>
</feature>
<dbReference type="Pfam" id="PF00083">
    <property type="entry name" value="Sugar_tr"/>
    <property type="match status" value="1"/>
</dbReference>
<dbReference type="PANTHER" id="PTHR48023:SF4">
    <property type="entry name" value="D-XYLOSE-PROTON SYMPORTER-LIKE 2"/>
    <property type="match status" value="1"/>
</dbReference>
<dbReference type="PRINTS" id="PR00171">
    <property type="entry name" value="SUGRTRNSPORT"/>
</dbReference>
<organism evidence="11 12">
    <name type="scientific">Robbsia betulipollinis</name>
    <dbReference type="NCBI Taxonomy" id="2981849"/>
    <lineage>
        <taxon>Bacteria</taxon>
        <taxon>Pseudomonadati</taxon>
        <taxon>Pseudomonadota</taxon>
        <taxon>Betaproteobacteria</taxon>
        <taxon>Burkholderiales</taxon>
        <taxon>Burkholderiaceae</taxon>
        <taxon>Robbsia</taxon>
    </lineage>
</organism>
<dbReference type="InterPro" id="IPR003663">
    <property type="entry name" value="Sugar/inositol_transpt"/>
</dbReference>
<keyword evidence="7 9" id="KW-0472">Membrane</keyword>
<evidence type="ECO:0000256" key="8">
    <source>
        <dbReference type="RuleBase" id="RU003346"/>
    </source>
</evidence>
<keyword evidence="4" id="KW-1003">Cell membrane</keyword>
<dbReference type="InterPro" id="IPR005829">
    <property type="entry name" value="Sugar_transporter_CS"/>
</dbReference>
<feature type="transmembrane region" description="Helical" evidence="9">
    <location>
        <begin position="173"/>
        <end position="191"/>
    </location>
</feature>
<evidence type="ECO:0000313" key="12">
    <source>
        <dbReference type="Proteomes" id="UP001082899"/>
    </source>
</evidence>
<keyword evidence="3 8" id="KW-0813">Transport</keyword>
<feature type="transmembrane region" description="Helical" evidence="9">
    <location>
        <begin position="377"/>
        <end position="402"/>
    </location>
</feature>
<evidence type="ECO:0000256" key="6">
    <source>
        <dbReference type="ARBA" id="ARBA00022989"/>
    </source>
</evidence>
<dbReference type="InterPro" id="IPR050820">
    <property type="entry name" value="MFS_Sugar_Transporter"/>
</dbReference>
<accession>A0ABT3ZV02</accession>
<dbReference type="SUPFAM" id="SSF103473">
    <property type="entry name" value="MFS general substrate transporter"/>
    <property type="match status" value="1"/>
</dbReference>
<feature type="transmembrane region" description="Helical" evidence="9">
    <location>
        <begin position="41"/>
        <end position="66"/>
    </location>
</feature>
<reference evidence="11" key="1">
    <citation type="submission" date="2022-11" db="EMBL/GenBank/DDBJ databases">
        <title>Robbsia betulipollinis sp. nov., isolated from pollen of birch (Betula pendula).</title>
        <authorList>
            <person name="Shi H."/>
            <person name="Ambika Manirajan B."/>
            <person name="Ratering S."/>
            <person name="Geissler-Plaum R."/>
            <person name="Schnell S."/>
        </authorList>
    </citation>
    <scope>NUCLEOTIDE SEQUENCE</scope>
    <source>
        <strain evidence="11">Bb-Pol-6</strain>
    </source>
</reference>
<evidence type="ECO:0000256" key="5">
    <source>
        <dbReference type="ARBA" id="ARBA00022692"/>
    </source>
</evidence>
<dbReference type="Gene3D" id="1.20.1250.20">
    <property type="entry name" value="MFS general substrate transporter like domains"/>
    <property type="match status" value="1"/>
</dbReference>
<feature type="transmembrane region" description="Helical" evidence="9">
    <location>
        <begin position="440"/>
        <end position="462"/>
    </location>
</feature>
<comment type="subcellular location">
    <subcellularLocation>
        <location evidence="1">Cell membrane</location>
        <topology evidence="1">Multi-pass membrane protein</topology>
    </subcellularLocation>
</comment>
<dbReference type="InterPro" id="IPR047984">
    <property type="entry name" value="XylE-like"/>
</dbReference>
<dbReference type="PANTHER" id="PTHR48023">
    <property type="entry name" value="D-XYLOSE-PROTON SYMPORTER-LIKE 2"/>
    <property type="match status" value="1"/>
</dbReference>
<dbReference type="CDD" id="cd17359">
    <property type="entry name" value="MFS_XylE_like"/>
    <property type="match status" value="1"/>
</dbReference>
<dbReference type="Proteomes" id="UP001082899">
    <property type="component" value="Unassembled WGS sequence"/>
</dbReference>
<dbReference type="InterPro" id="IPR020846">
    <property type="entry name" value="MFS_dom"/>
</dbReference>
<evidence type="ECO:0000256" key="1">
    <source>
        <dbReference type="ARBA" id="ARBA00004651"/>
    </source>
</evidence>
<feature type="transmembrane region" description="Helical" evidence="9">
    <location>
        <begin position="197"/>
        <end position="216"/>
    </location>
</feature>
<feature type="transmembrane region" description="Helical" evidence="9">
    <location>
        <begin position="414"/>
        <end position="434"/>
    </location>
</feature>
<feature type="transmembrane region" description="Helical" evidence="9">
    <location>
        <begin position="281"/>
        <end position="305"/>
    </location>
</feature>